<evidence type="ECO:0000256" key="6">
    <source>
        <dbReference type="ARBA" id="ARBA00023136"/>
    </source>
</evidence>
<organism evidence="10 11">
    <name type="scientific">Parahaliea aestuarii</name>
    <dbReference type="NCBI Taxonomy" id="1852021"/>
    <lineage>
        <taxon>Bacteria</taxon>
        <taxon>Pseudomonadati</taxon>
        <taxon>Pseudomonadota</taxon>
        <taxon>Gammaproteobacteria</taxon>
        <taxon>Cellvibrionales</taxon>
        <taxon>Halieaceae</taxon>
        <taxon>Parahaliea</taxon>
    </lineage>
</organism>
<keyword evidence="6 8" id="KW-0472">Membrane</keyword>
<dbReference type="PROSITE" id="PS00543">
    <property type="entry name" value="HLYD_FAMILY"/>
    <property type="match status" value="1"/>
</dbReference>
<dbReference type="GO" id="GO:0009306">
    <property type="term" value="P:protein secretion"/>
    <property type="evidence" value="ECO:0007669"/>
    <property type="project" value="InterPro"/>
</dbReference>
<dbReference type="EMBL" id="VRYZ01000001">
    <property type="protein sequence ID" value="TXS95109.1"/>
    <property type="molecule type" value="Genomic_DNA"/>
</dbReference>
<dbReference type="OrthoDB" id="9775513at2"/>
<keyword evidence="11" id="KW-1185">Reference proteome</keyword>
<name>A0A5C9A4W4_9GAMM</name>
<keyword evidence="5 8" id="KW-1133">Transmembrane helix</keyword>
<dbReference type="PANTHER" id="PTHR30386:SF28">
    <property type="entry name" value="EXPORTED PROTEIN"/>
    <property type="match status" value="1"/>
</dbReference>
<keyword evidence="4 8" id="KW-0812">Transmembrane</keyword>
<dbReference type="InterPro" id="IPR006144">
    <property type="entry name" value="Secretion_HlyD_CS"/>
</dbReference>
<comment type="subcellular location">
    <subcellularLocation>
        <location evidence="1">Membrane</location>
        <topology evidence="1">Single-pass membrane protein</topology>
    </subcellularLocation>
</comment>
<dbReference type="Proteomes" id="UP000321933">
    <property type="component" value="Unassembled WGS sequence"/>
</dbReference>
<feature type="transmembrane region" description="Helical" evidence="8">
    <location>
        <begin position="36"/>
        <end position="58"/>
    </location>
</feature>
<evidence type="ECO:0000256" key="7">
    <source>
        <dbReference type="SAM" id="Coils"/>
    </source>
</evidence>
<dbReference type="SUPFAM" id="SSF51230">
    <property type="entry name" value="Single hybrid motif"/>
    <property type="match status" value="1"/>
</dbReference>
<comment type="similarity">
    <text evidence="2">Belongs to the membrane fusion protein (MFP) (TC 8.A.1) family.</text>
</comment>
<keyword evidence="7" id="KW-0175">Coiled coil</keyword>
<evidence type="ECO:0000256" key="5">
    <source>
        <dbReference type="ARBA" id="ARBA00022989"/>
    </source>
</evidence>
<dbReference type="PRINTS" id="PR01490">
    <property type="entry name" value="RTXTOXIND"/>
</dbReference>
<comment type="caution">
    <text evidence="10">The sequence shown here is derived from an EMBL/GenBank/DDBJ whole genome shotgun (WGS) entry which is preliminary data.</text>
</comment>
<dbReference type="Gene3D" id="2.40.30.170">
    <property type="match status" value="1"/>
</dbReference>
<dbReference type="GO" id="GO:0016020">
    <property type="term" value="C:membrane"/>
    <property type="evidence" value="ECO:0007669"/>
    <property type="project" value="UniProtKB-SubCell"/>
</dbReference>
<dbReference type="Gene3D" id="2.40.50.100">
    <property type="match status" value="1"/>
</dbReference>
<protein>
    <submittedName>
        <fullName evidence="10">HlyD family efflux transporter periplasmic adaptor subunit</fullName>
    </submittedName>
</protein>
<accession>A0A5C9A4W4</accession>
<evidence type="ECO:0000259" key="9">
    <source>
        <dbReference type="Pfam" id="PF26002"/>
    </source>
</evidence>
<evidence type="ECO:0000256" key="3">
    <source>
        <dbReference type="ARBA" id="ARBA00022448"/>
    </source>
</evidence>
<sequence length="424" mass="47245">MNSDQGRSGFMQLFRPEALQAQRQAKYGSALFAPHAAHTVIVCALLVWVVTAAVFLASTSYARKATVRGWLEPRQGSIRVYANSEGKIARVLVQEGEAVRRGQPLLVVNGDTSLKNGEHLEELLLTEYQHQKSLLEQRSARQQIIARQRAAELRQRILTTERGLALLQQEIATQAERQAQLSDRISRHRSLIEAGHLAKVELDSLLDQQLLYRAQAQSLSREREEHRARLASARSQLDLNWREHEESVDTLALSLSEMSQKIAELQGHRAYVIKAAAAGRIANLQARPGHTARHNLPLMTIEPAHPELEARLFVPVEASGFVREGQTVNLRFDAFPYQKFGIHRGTVLSVSDAVLLPGEIMRPGTPVNGPGYNLVARLDSDTIQAYGKAIALRSGMTLAADITLEDRSILEWLLEPMISLRGRL</sequence>
<dbReference type="Pfam" id="PF26002">
    <property type="entry name" value="Beta-barrel_AprE"/>
    <property type="match status" value="1"/>
</dbReference>
<gene>
    <name evidence="10" type="ORF">FVW59_04215</name>
</gene>
<evidence type="ECO:0000313" key="10">
    <source>
        <dbReference type="EMBL" id="TXS95109.1"/>
    </source>
</evidence>
<evidence type="ECO:0000256" key="8">
    <source>
        <dbReference type="SAM" id="Phobius"/>
    </source>
</evidence>
<evidence type="ECO:0000256" key="2">
    <source>
        <dbReference type="ARBA" id="ARBA00009477"/>
    </source>
</evidence>
<evidence type="ECO:0000256" key="1">
    <source>
        <dbReference type="ARBA" id="ARBA00004167"/>
    </source>
</evidence>
<dbReference type="InterPro" id="IPR050739">
    <property type="entry name" value="MFP"/>
</dbReference>
<keyword evidence="3" id="KW-0813">Transport</keyword>
<dbReference type="InterPro" id="IPR011053">
    <property type="entry name" value="Single_hybrid_motif"/>
</dbReference>
<feature type="coiled-coil region" evidence="7">
    <location>
        <begin position="150"/>
        <end position="184"/>
    </location>
</feature>
<evidence type="ECO:0000313" key="11">
    <source>
        <dbReference type="Proteomes" id="UP000321933"/>
    </source>
</evidence>
<dbReference type="PANTHER" id="PTHR30386">
    <property type="entry name" value="MEMBRANE FUSION SUBUNIT OF EMRAB-TOLC MULTIDRUG EFFLUX PUMP"/>
    <property type="match status" value="1"/>
</dbReference>
<proteinExistence type="inferred from homology"/>
<evidence type="ECO:0000256" key="4">
    <source>
        <dbReference type="ARBA" id="ARBA00022692"/>
    </source>
</evidence>
<dbReference type="AlphaFoldDB" id="A0A5C9A4W4"/>
<feature type="domain" description="AprE-like beta-barrel" evidence="9">
    <location>
        <begin position="312"/>
        <end position="403"/>
    </location>
</feature>
<dbReference type="InterPro" id="IPR058982">
    <property type="entry name" value="Beta-barrel_AprE"/>
</dbReference>
<reference evidence="10 11" key="1">
    <citation type="submission" date="2019-08" db="EMBL/GenBank/DDBJ databases">
        <title>Parahaliea maris sp. nov., isolated from the surface seawater.</title>
        <authorList>
            <person name="Liu Y."/>
        </authorList>
    </citation>
    <scope>NUCLEOTIDE SEQUENCE [LARGE SCALE GENOMIC DNA]</scope>
    <source>
        <strain evidence="10 11">S2-26</strain>
    </source>
</reference>